<evidence type="ECO:0000256" key="1">
    <source>
        <dbReference type="SAM" id="MobiDB-lite"/>
    </source>
</evidence>
<accession>A0A1H1T3Z4</accession>
<dbReference type="Proteomes" id="UP000199103">
    <property type="component" value="Chromosome I"/>
</dbReference>
<keyword evidence="2" id="KW-0812">Transmembrane</keyword>
<dbReference type="EMBL" id="LT629772">
    <property type="protein sequence ID" value="SDS54843.1"/>
    <property type="molecule type" value="Genomic_DNA"/>
</dbReference>
<keyword evidence="2" id="KW-0472">Membrane</keyword>
<protein>
    <submittedName>
        <fullName evidence="3">Uncharacterized protein</fullName>
    </submittedName>
</protein>
<dbReference type="AlphaFoldDB" id="A0A1H1T3Z4"/>
<feature type="transmembrane region" description="Helical" evidence="2">
    <location>
        <begin position="6"/>
        <end position="25"/>
    </location>
</feature>
<feature type="region of interest" description="Disordered" evidence="1">
    <location>
        <begin position="101"/>
        <end position="122"/>
    </location>
</feature>
<name>A0A1H1T3Z4_9ACTN</name>
<keyword evidence="4" id="KW-1185">Reference proteome</keyword>
<evidence type="ECO:0000313" key="3">
    <source>
        <dbReference type="EMBL" id="SDS54843.1"/>
    </source>
</evidence>
<sequence length="122" mass="12838">MSALIASFPVLVEIAGAVVALILILQRTTGRSQTAGVVGLLLIMLGFLGAVIFNLVMGTRLQQVGTDQLLMVMGLQNIGRTVLIGAGVILLAVSVVLGRRRPVPQTPTPYPPSTNLYPPPPR</sequence>
<feature type="compositionally biased region" description="Pro residues" evidence="1">
    <location>
        <begin position="104"/>
        <end position="122"/>
    </location>
</feature>
<feature type="transmembrane region" description="Helical" evidence="2">
    <location>
        <begin position="37"/>
        <end position="57"/>
    </location>
</feature>
<keyword evidence="2" id="KW-1133">Transmembrane helix</keyword>
<gene>
    <name evidence="3" type="ORF">SAMN04489812_2241</name>
</gene>
<organism evidence="3 4">
    <name type="scientific">Microlunatus soli</name>
    <dbReference type="NCBI Taxonomy" id="630515"/>
    <lineage>
        <taxon>Bacteria</taxon>
        <taxon>Bacillati</taxon>
        <taxon>Actinomycetota</taxon>
        <taxon>Actinomycetes</taxon>
        <taxon>Propionibacteriales</taxon>
        <taxon>Propionibacteriaceae</taxon>
        <taxon>Microlunatus</taxon>
    </lineage>
</organism>
<dbReference type="STRING" id="630515.SAMN04489812_2241"/>
<evidence type="ECO:0000313" key="4">
    <source>
        <dbReference type="Proteomes" id="UP000199103"/>
    </source>
</evidence>
<reference evidence="3 4" key="1">
    <citation type="submission" date="2016-10" db="EMBL/GenBank/DDBJ databases">
        <authorList>
            <person name="de Groot N.N."/>
        </authorList>
    </citation>
    <scope>NUCLEOTIDE SEQUENCE [LARGE SCALE GENOMIC DNA]</scope>
    <source>
        <strain evidence="3 4">DSM 21800</strain>
    </source>
</reference>
<feature type="transmembrane region" description="Helical" evidence="2">
    <location>
        <begin position="77"/>
        <end position="97"/>
    </location>
</feature>
<evidence type="ECO:0000256" key="2">
    <source>
        <dbReference type="SAM" id="Phobius"/>
    </source>
</evidence>
<dbReference type="RefSeq" id="WP_091524480.1">
    <property type="nucleotide sequence ID" value="NZ_LT629772.1"/>
</dbReference>
<proteinExistence type="predicted"/>